<sequence>MFWHTLTLRISKVRYKNAGRLVLIGKVGPTKDNHHWFRTAYSPNRCLFVFISERIARFVNALTSSVREGAFDTNQAFPVPPVAH</sequence>
<organism evidence="1 2">
    <name type="scientific">Caenorhabditis nigoni</name>
    <dbReference type="NCBI Taxonomy" id="1611254"/>
    <lineage>
        <taxon>Eukaryota</taxon>
        <taxon>Metazoa</taxon>
        <taxon>Ecdysozoa</taxon>
        <taxon>Nematoda</taxon>
        <taxon>Chromadorea</taxon>
        <taxon>Rhabditida</taxon>
        <taxon>Rhabditina</taxon>
        <taxon>Rhabditomorpha</taxon>
        <taxon>Rhabditoidea</taxon>
        <taxon>Rhabditidae</taxon>
        <taxon>Peloderinae</taxon>
        <taxon>Caenorhabditis</taxon>
    </lineage>
</organism>
<proteinExistence type="predicted"/>
<evidence type="ECO:0000313" key="2">
    <source>
        <dbReference type="Proteomes" id="UP000230233"/>
    </source>
</evidence>
<accession>A0A2G5SE31</accession>
<evidence type="ECO:0000313" key="1">
    <source>
        <dbReference type="EMBL" id="PIC13192.1"/>
    </source>
</evidence>
<dbReference type="AlphaFoldDB" id="A0A2G5SE31"/>
<dbReference type="EMBL" id="PDUG01000014">
    <property type="protein sequence ID" value="PIC13192.1"/>
    <property type="molecule type" value="Genomic_DNA"/>
</dbReference>
<reference evidence="2" key="1">
    <citation type="submission" date="2017-10" db="EMBL/GenBank/DDBJ databases">
        <title>Rapid genome shrinkage in a self-fertile nematode reveals novel sperm competition proteins.</title>
        <authorList>
            <person name="Yin D."/>
            <person name="Schwarz E.M."/>
            <person name="Thomas C.G."/>
            <person name="Felde R.L."/>
            <person name="Korf I.F."/>
            <person name="Cutter A.D."/>
            <person name="Schartner C.M."/>
            <person name="Ralston E.J."/>
            <person name="Meyer B.J."/>
            <person name="Haag E.S."/>
        </authorList>
    </citation>
    <scope>NUCLEOTIDE SEQUENCE [LARGE SCALE GENOMIC DNA]</scope>
    <source>
        <strain evidence="2">JU1422</strain>
    </source>
</reference>
<comment type="caution">
    <text evidence="1">The sequence shown here is derived from an EMBL/GenBank/DDBJ whole genome shotgun (WGS) entry which is preliminary data.</text>
</comment>
<keyword evidence="2" id="KW-1185">Reference proteome</keyword>
<protein>
    <submittedName>
        <fullName evidence="1">Uncharacterized protein</fullName>
    </submittedName>
</protein>
<name>A0A2G5SE31_9PELO</name>
<gene>
    <name evidence="1" type="ORF">B9Z55_027852</name>
</gene>
<dbReference type="Proteomes" id="UP000230233">
    <property type="component" value="Unassembled WGS sequence"/>
</dbReference>